<feature type="region of interest" description="Disordered" evidence="6">
    <location>
        <begin position="464"/>
        <end position="492"/>
    </location>
</feature>
<dbReference type="EMBL" id="CP001141">
    <property type="protein sequence ID" value="ACI65334.1"/>
    <property type="molecule type" value="Genomic_DNA"/>
</dbReference>
<feature type="compositionally biased region" description="Low complexity" evidence="6">
    <location>
        <begin position="37"/>
        <end position="59"/>
    </location>
</feature>
<dbReference type="PANTHER" id="PTHR15938">
    <property type="entry name" value="TBP-1 INTERACTING PROTEIN"/>
    <property type="match status" value="1"/>
</dbReference>
<dbReference type="GO" id="GO:0120231">
    <property type="term" value="C:DNA recombinase auxiliary factor complex"/>
    <property type="evidence" value="ECO:0007669"/>
    <property type="project" value="TreeGrafter"/>
</dbReference>
<name>B5Y3M7_PHATC</name>
<gene>
    <name evidence="7" type="ORF">PHATR_36771</name>
</gene>
<evidence type="ECO:0000256" key="2">
    <source>
        <dbReference type="ARBA" id="ARBA00023172"/>
    </source>
</evidence>
<evidence type="ECO:0000313" key="7">
    <source>
        <dbReference type="EMBL" id="ACI65334.1"/>
    </source>
</evidence>
<dbReference type="PaxDb" id="2850-Phatr36771"/>
<accession>B5Y3M7</accession>
<feature type="compositionally biased region" description="Polar residues" evidence="6">
    <location>
        <begin position="163"/>
        <end position="174"/>
    </location>
</feature>
<proteinExistence type="predicted"/>
<dbReference type="GeneID" id="7204638"/>
<evidence type="ECO:0000256" key="5">
    <source>
        <dbReference type="SAM" id="Coils"/>
    </source>
</evidence>
<keyword evidence="3" id="KW-0539">Nucleus</keyword>
<keyword evidence="5" id="KW-0175">Coiled coil</keyword>
<feature type="coiled-coil region" evidence="5">
    <location>
        <begin position="403"/>
        <end position="453"/>
    </location>
</feature>
<feature type="compositionally biased region" description="Low complexity" evidence="6">
    <location>
        <begin position="231"/>
        <end position="240"/>
    </location>
</feature>
<dbReference type="PANTHER" id="PTHR15938:SF0">
    <property type="entry name" value="HOMOLOGOUS-PAIRING PROTEIN 2 HOMOLOG"/>
    <property type="match status" value="1"/>
</dbReference>
<dbReference type="eggNOG" id="ENOG502SRKP">
    <property type="taxonomic scope" value="Eukaryota"/>
</dbReference>
<comment type="subcellular location">
    <subcellularLocation>
        <location evidence="1">Nucleus</location>
    </subcellularLocation>
</comment>
<dbReference type="GO" id="GO:0003690">
    <property type="term" value="F:double-stranded DNA binding"/>
    <property type="evidence" value="ECO:0007669"/>
    <property type="project" value="TreeGrafter"/>
</dbReference>
<feature type="region of interest" description="Disordered" evidence="6">
    <location>
        <begin position="1"/>
        <end position="71"/>
    </location>
</feature>
<dbReference type="OrthoDB" id="272266at2759"/>
<evidence type="ECO:0000256" key="4">
    <source>
        <dbReference type="ARBA" id="ARBA00023254"/>
    </source>
</evidence>
<evidence type="ECO:0000313" key="8">
    <source>
        <dbReference type="Proteomes" id="UP000000759"/>
    </source>
</evidence>
<evidence type="ECO:0000256" key="3">
    <source>
        <dbReference type="ARBA" id="ARBA00023242"/>
    </source>
</evidence>
<keyword evidence="4" id="KW-0469">Meiosis</keyword>
<feature type="compositionally biased region" description="Polar residues" evidence="6">
    <location>
        <begin position="1"/>
        <end position="19"/>
    </location>
</feature>
<feature type="compositionally biased region" description="Polar residues" evidence="6">
    <location>
        <begin position="60"/>
        <end position="71"/>
    </location>
</feature>
<sequence length="549" mass="58823">MALSSAGSVGSRRTPQRQRSYLFDDSEDDSNNDAGLSQSDVISIASSDSSSVDSRTTSTLNSSASLPSTHHATHTTFSQLTALTVTGSPNAALATQASTSLFSPGRAIPHGVTETKERSSPSRTVVQAHLLPADSLATLSAPLGLGETVPTLKLSSKVSTLSRTNSRTKNNSTDSAPSAKRKSAPALEKKKKEPTHSSQVLETETATQSTTSSKKRPSPQPKHPKAKKGKTSTATAVVTAHRGDTVAAPDATKDEVTQNACGKDADDAAASLTNTSTREEKENVQSVPTQAQPSTVEIPVKGASPSVPVLASSKKKKKKLNFQDQVLQHILLAFKPFSLKSLALELKTTDTALNYVMLSLIDKNLVVTKDFTSAKGRTKTLYWANYGAKAKEVAVSMASQDDMATTKRELTNLQAQYAGLQRNMDGMASELSNEELTANLTAAETELTTLRAKVEAVHTRIRNVRAGPSGGKTSKPLQQQSGPPKSAAQLAKERCPRRLKIRINAMRGEWKARKEKCTDFIDQLADGMEKKPKEVIKVLDLETDEMVDD</sequence>
<feature type="region of interest" description="Disordered" evidence="6">
    <location>
        <begin position="155"/>
        <end position="265"/>
    </location>
</feature>
<evidence type="ECO:0000256" key="6">
    <source>
        <dbReference type="SAM" id="MobiDB-lite"/>
    </source>
</evidence>
<evidence type="ECO:0000256" key="1">
    <source>
        <dbReference type="ARBA" id="ARBA00004123"/>
    </source>
</evidence>
<feature type="compositionally biased region" description="Low complexity" evidence="6">
    <location>
        <begin position="202"/>
        <end position="212"/>
    </location>
</feature>
<dbReference type="HOGENOM" id="CLU_487900_0_0_1"/>
<dbReference type="Proteomes" id="UP000000759">
    <property type="component" value="Chromosome 11"/>
</dbReference>
<feature type="region of interest" description="Disordered" evidence="6">
    <location>
        <begin position="102"/>
        <end position="123"/>
    </location>
</feature>
<dbReference type="RefSeq" id="XP_002185864.1">
    <property type="nucleotide sequence ID" value="XM_002185828.1"/>
</dbReference>
<dbReference type="AlphaFoldDB" id="B5Y3M7"/>
<dbReference type="KEGG" id="pti:PHATR_36771"/>
<dbReference type="GO" id="GO:0120230">
    <property type="term" value="F:recombinase activator activity"/>
    <property type="evidence" value="ECO:0007669"/>
    <property type="project" value="TreeGrafter"/>
</dbReference>
<dbReference type="GO" id="GO:0010774">
    <property type="term" value="P:meiotic strand invasion involved in reciprocal meiotic recombination"/>
    <property type="evidence" value="ECO:0007669"/>
    <property type="project" value="TreeGrafter"/>
</dbReference>
<reference evidence="8" key="2">
    <citation type="submission" date="2008-08" db="EMBL/GenBank/DDBJ databases">
        <authorList>
            <consortium name="Diatom Consortium"/>
            <person name="Grigoriev I."/>
            <person name="Grimwood J."/>
            <person name="Kuo A."/>
            <person name="Otillar R.P."/>
            <person name="Salamov A."/>
            <person name="Detter J.C."/>
            <person name="Lindquist E."/>
            <person name="Shapiro H."/>
            <person name="Lucas S."/>
            <person name="Glavina del Rio T."/>
            <person name="Pitluck S."/>
            <person name="Rokhsar D."/>
            <person name="Bowler C."/>
        </authorList>
    </citation>
    <scope>GENOME REANNOTATION</scope>
    <source>
        <strain evidence="8">CCAP 1055/1</strain>
    </source>
</reference>
<feature type="compositionally biased region" description="Polar residues" evidence="6">
    <location>
        <begin position="471"/>
        <end position="483"/>
    </location>
</feature>
<protein>
    <recommendedName>
        <fullName evidence="9">Homologous-pairing protein 2 winged helix domain-containing protein</fullName>
    </recommendedName>
</protein>
<dbReference type="InParanoid" id="B5Y3M7"/>
<organism evidence="7 8">
    <name type="scientific">Phaeodactylum tricornutum (strain CCAP 1055/1)</name>
    <dbReference type="NCBI Taxonomy" id="556484"/>
    <lineage>
        <taxon>Eukaryota</taxon>
        <taxon>Sar</taxon>
        <taxon>Stramenopiles</taxon>
        <taxon>Ochrophyta</taxon>
        <taxon>Bacillariophyta</taxon>
        <taxon>Bacillariophyceae</taxon>
        <taxon>Bacillariophycidae</taxon>
        <taxon>Naviculales</taxon>
        <taxon>Phaeodactylaceae</taxon>
        <taxon>Phaeodactylum</taxon>
    </lineage>
</organism>
<keyword evidence="8" id="KW-1185">Reference proteome</keyword>
<keyword evidence="2" id="KW-0233">DNA recombination</keyword>
<evidence type="ECO:0008006" key="9">
    <source>
        <dbReference type="Google" id="ProtNLM"/>
    </source>
</evidence>
<dbReference type="GO" id="GO:0007129">
    <property type="term" value="P:homologous chromosome pairing at meiosis"/>
    <property type="evidence" value="ECO:0007669"/>
    <property type="project" value="TreeGrafter"/>
</dbReference>
<feature type="compositionally biased region" description="Basic residues" evidence="6">
    <location>
        <begin position="213"/>
        <end position="230"/>
    </location>
</feature>
<dbReference type="GO" id="GO:0000709">
    <property type="term" value="P:meiotic joint molecule formation"/>
    <property type="evidence" value="ECO:0007669"/>
    <property type="project" value="TreeGrafter"/>
</dbReference>
<dbReference type="GO" id="GO:0000794">
    <property type="term" value="C:condensed nuclear chromosome"/>
    <property type="evidence" value="ECO:0007669"/>
    <property type="project" value="TreeGrafter"/>
</dbReference>
<reference evidence="7 8" key="1">
    <citation type="journal article" date="2008" name="Nature">
        <title>The Phaeodactylum genome reveals the evolutionary history of diatom genomes.</title>
        <authorList>
            <person name="Bowler C."/>
            <person name="Allen A.E."/>
            <person name="Badger J.H."/>
            <person name="Grimwood J."/>
            <person name="Jabbari K."/>
            <person name="Kuo A."/>
            <person name="Maheswari U."/>
            <person name="Martens C."/>
            <person name="Maumus F."/>
            <person name="Otillar R.P."/>
            <person name="Rayko E."/>
            <person name="Salamov A."/>
            <person name="Vandepoele K."/>
            <person name="Beszteri B."/>
            <person name="Gruber A."/>
            <person name="Heijde M."/>
            <person name="Katinka M."/>
            <person name="Mock T."/>
            <person name="Valentin K."/>
            <person name="Verret F."/>
            <person name="Berges J.A."/>
            <person name="Brownlee C."/>
            <person name="Cadoret J.P."/>
            <person name="Chiovitti A."/>
            <person name="Choi C.J."/>
            <person name="Coesel S."/>
            <person name="De Martino A."/>
            <person name="Detter J.C."/>
            <person name="Durkin C."/>
            <person name="Falciatore A."/>
            <person name="Fournet J."/>
            <person name="Haruta M."/>
            <person name="Huysman M.J."/>
            <person name="Jenkins B.D."/>
            <person name="Jiroutova K."/>
            <person name="Jorgensen R.E."/>
            <person name="Joubert Y."/>
            <person name="Kaplan A."/>
            <person name="Kroger N."/>
            <person name="Kroth P.G."/>
            <person name="La Roche J."/>
            <person name="Lindquist E."/>
            <person name="Lommer M."/>
            <person name="Martin-Jezequel V."/>
            <person name="Lopez P.J."/>
            <person name="Lucas S."/>
            <person name="Mangogna M."/>
            <person name="McGinnis K."/>
            <person name="Medlin L.K."/>
            <person name="Montsant A."/>
            <person name="Oudot-Le Secq M.P."/>
            <person name="Napoli C."/>
            <person name="Obornik M."/>
            <person name="Parker M.S."/>
            <person name="Petit J.L."/>
            <person name="Porcel B.M."/>
            <person name="Poulsen N."/>
            <person name="Robison M."/>
            <person name="Rychlewski L."/>
            <person name="Rynearson T.A."/>
            <person name="Schmutz J."/>
            <person name="Shapiro H."/>
            <person name="Siaut M."/>
            <person name="Stanley M."/>
            <person name="Sussman M.R."/>
            <person name="Taylor A.R."/>
            <person name="Vardi A."/>
            <person name="von Dassow P."/>
            <person name="Vyverman W."/>
            <person name="Willis A."/>
            <person name="Wyrwicz L.S."/>
            <person name="Rokhsar D.S."/>
            <person name="Weissenbach J."/>
            <person name="Armbrust E.V."/>
            <person name="Green B.R."/>
            <person name="Van de Peer Y."/>
            <person name="Grigoriev I.V."/>
        </authorList>
    </citation>
    <scope>NUCLEOTIDE SEQUENCE [LARGE SCALE GENOMIC DNA]</scope>
    <source>
        <strain evidence="7 8">CCAP 1055/1</strain>
    </source>
</reference>